<organism evidence="1 2">
    <name type="scientific">Desulfovibrio porci</name>
    <dbReference type="NCBI Taxonomy" id="2605782"/>
    <lineage>
        <taxon>Bacteria</taxon>
        <taxon>Pseudomonadati</taxon>
        <taxon>Thermodesulfobacteriota</taxon>
        <taxon>Desulfovibrionia</taxon>
        <taxon>Desulfovibrionales</taxon>
        <taxon>Desulfovibrionaceae</taxon>
        <taxon>Desulfovibrio</taxon>
    </lineage>
</organism>
<name>A0A6L5XJM1_9BACT</name>
<reference evidence="1 2" key="1">
    <citation type="submission" date="2019-09" db="EMBL/GenBank/DDBJ databases">
        <title>In-depth cultivation of the pig gut microbiome towards novel bacterial diversity and tailored functional studies.</title>
        <authorList>
            <person name="Wylensek D."/>
            <person name="Hitch T.C.A."/>
            <person name="Clavel T."/>
        </authorList>
    </citation>
    <scope>NUCLEOTIDE SEQUENCE [LARGE SCALE GENOMIC DNA]</scope>
    <source>
        <strain evidence="1 2">PG-178-WT-4</strain>
    </source>
</reference>
<dbReference type="AlphaFoldDB" id="A0A6L5XJM1"/>
<dbReference type="Proteomes" id="UP000477488">
    <property type="component" value="Unassembled WGS sequence"/>
</dbReference>
<keyword evidence="2" id="KW-1185">Reference proteome</keyword>
<dbReference type="RefSeq" id="WP_154509506.1">
    <property type="nucleotide sequence ID" value="NZ_DBFWWU010000295.1"/>
</dbReference>
<evidence type="ECO:0000313" key="2">
    <source>
        <dbReference type="Proteomes" id="UP000477488"/>
    </source>
</evidence>
<dbReference type="InterPro" id="IPR005651">
    <property type="entry name" value="Trm112-like"/>
</dbReference>
<sequence length="68" mass="7436">MPMNTDELLQILACPRCLGSLEALTRDGQTAGFACQACGVVYPVRDEIPIMLVEEAVPRAEWDKGERG</sequence>
<comment type="caution">
    <text evidence="1">The sequence shown here is derived from an EMBL/GenBank/DDBJ whole genome shotgun (WGS) entry which is preliminary data.</text>
</comment>
<dbReference type="EMBL" id="VUMH01000003">
    <property type="protein sequence ID" value="MSS27289.1"/>
    <property type="molecule type" value="Genomic_DNA"/>
</dbReference>
<protein>
    <submittedName>
        <fullName evidence="1">Glycine cleavage system protein H</fullName>
    </submittedName>
</protein>
<gene>
    <name evidence="1" type="ORF">FYJ44_04340</name>
</gene>
<dbReference type="SUPFAM" id="SSF158997">
    <property type="entry name" value="Trm112p-like"/>
    <property type="match status" value="1"/>
</dbReference>
<accession>A0A6L5XJM1</accession>
<evidence type="ECO:0000313" key="1">
    <source>
        <dbReference type="EMBL" id="MSS27289.1"/>
    </source>
</evidence>
<proteinExistence type="predicted"/>
<dbReference type="Pfam" id="PF03966">
    <property type="entry name" value="Trm112p"/>
    <property type="match status" value="1"/>
</dbReference>
<dbReference type="Gene3D" id="2.20.25.10">
    <property type="match status" value="1"/>
</dbReference>